<dbReference type="InterPro" id="IPR017853">
    <property type="entry name" value="GH"/>
</dbReference>
<dbReference type="AlphaFoldDB" id="A0A812E161"/>
<dbReference type="SUPFAM" id="SSF51445">
    <property type="entry name" value="(Trans)glycosidases"/>
    <property type="match status" value="1"/>
</dbReference>
<dbReference type="PANTHER" id="PTHR10357">
    <property type="entry name" value="ALPHA-AMYLASE FAMILY MEMBER"/>
    <property type="match status" value="1"/>
</dbReference>
<proteinExistence type="predicted"/>
<dbReference type="PANTHER" id="PTHR10357:SF179">
    <property type="entry name" value="NEUTRAL AND BASIC AMINO ACID TRANSPORT PROTEIN RBAT"/>
    <property type="match status" value="1"/>
</dbReference>
<name>A0A812E161_ACAPH</name>
<keyword evidence="3" id="KW-1185">Reference proteome</keyword>
<dbReference type="InterPro" id="IPR013780">
    <property type="entry name" value="Glyco_hydro_b"/>
</dbReference>
<dbReference type="EMBL" id="CAHIKZ030004570">
    <property type="protein sequence ID" value="CAE1312427.1"/>
    <property type="molecule type" value="Genomic_DNA"/>
</dbReference>
<dbReference type="SMART" id="SM00642">
    <property type="entry name" value="Aamy"/>
    <property type="match status" value="1"/>
</dbReference>
<sequence>MTSSESVCTLTSVSHLELDSDSKMKNSDYGTDKEPSGIINEAFCDNLCDSESQITTVKQPIKFRVTLIVFVFVHPKCRAQTATSWWQGAVYYRIYVPMFKDSNGDCKGDFQGIVSKLDYLEDLGVDVVSLSPIYPEDSNDVEFSITNHTSVNTDYGDIQDLIDLISAVHKRGMYLVLDFIPNMTGKQHKWFQESEMSSGRNRQNFYVWVNGNNTPNNWNAQANGSAWSFSSKRNATYLHQVDPSLPDLNLRSSIVLDKLNEILRYWMSLGIDGFNLRQFGLLLEDYDLRSEPEAQPPVTNDTHSYEYLNHKYTFNLPENFYLLRLWHNVVNKFDNKTRILMTGMDNNGEEVALFESVYGPVDFRLSPYIIFWDPPLQCGYCIKNYIMGKLNEISLKNTAIWMLGNDMTSRLKSRLNDNVKQQEILTMIGFLLPGSVFLYNGDEIDMVDVSLTNWSIVTKSKPWRNPMLWDNTSYVGFSNSSCSSLPLKQNKTINVKNQLSSASSMLNFMKNLIRLRRDQGFRIGDFQYGLVDDDVFSFVRGFDGTNCYLVAANLSNKTITRNFASGPGGVSSDAKVELLTPSSANDETLLGEIIDTSSISLGEYQGIVVKWSCGLRQ</sequence>
<evidence type="ECO:0000313" key="2">
    <source>
        <dbReference type="EMBL" id="CAE1312427.1"/>
    </source>
</evidence>
<accession>A0A812E161</accession>
<protein>
    <recommendedName>
        <fullName evidence="1">Glycosyl hydrolase family 13 catalytic domain-containing protein</fullName>
    </recommendedName>
</protein>
<dbReference type="Proteomes" id="UP000597762">
    <property type="component" value="Unassembled WGS sequence"/>
</dbReference>
<dbReference type="OrthoDB" id="1740265at2759"/>
<dbReference type="InterPro" id="IPR045857">
    <property type="entry name" value="O16G_dom_2"/>
</dbReference>
<dbReference type="Gene3D" id="3.20.20.80">
    <property type="entry name" value="Glycosidases"/>
    <property type="match status" value="1"/>
</dbReference>
<dbReference type="Gene3D" id="3.90.400.10">
    <property type="entry name" value="Oligo-1,6-glucosidase, Domain 2"/>
    <property type="match status" value="1"/>
</dbReference>
<organism evidence="2 3">
    <name type="scientific">Acanthosepion pharaonis</name>
    <name type="common">Pharaoh cuttlefish</name>
    <name type="synonym">Sepia pharaonis</name>
    <dbReference type="NCBI Taxonomy" id="158019"/>
    <lineage>
        <taxon>Eukaryota</taxon>
        <taxon>Metazoa</taxon>
        <taxon>Spiralia</taxon>
        <taxon>Lophotrochozoa</taxon>
        <taxon>Mollusca</taxon>
        <taxon>Cephalopoda</taxon>
        <taxon>Coleoidea</taxon>
        <taxon>Decapodiformes</taxon>
        <taxon>Sepiida</taxon>
        <taxon>Sepiina</taxon>
        <taxon>Sepiidae</taxon>
        <taxon>Acanthosepion</taxon>
    </lineage>
</organism>
<dbReference type="Gene3D" id="2.60.40.1180">
    <property type="entry name" value="Golgi alpha-mannosidase II"/>
    <property type="match status" value="1"/>
</dbReference>
<evidence type="ECO:0000259" key="1">
    <source>
        <dbReference type="SMART" id="SM00642"/>
    </source>
</evidence>
<gene>
    <name evidence="2" type="ORF">SPHA_63675</name>
</gene>
<evidence type="ECO:0000313" key="3">
    <source>
        <dbReference type="Proteomes" id="UP000597762"/>
    </source>
</evidence>
<dbReference type="GO" id="GO:0005975">
    <property type="term" value="P:carbohydrate metabolic process"/>
    <property type="evidence" value="ECO:0007669"/>
    <property type="project" value="InterPro"/>
</dbReference>
<dbReference type="InterPro" id="IPR006047">
    <property type="entry name" value="GH13_cat_dom"/>
</dbReference>
<reference evidence="2" key="1">
    <citation type="submission" date="2021-01" db="EMBL/GenBank/DDBJ databases">
        <authorList>
            <person name="Li R."/>
            <person name="Bekaert M."/>
        </authorList>
    </citation>
    <scope>NUCLEOTIDE SEQUENCE</scope>
    <source>
        <strain evidence="2">Farmed</strain>
    </source>
</reference>
<dbReference type="Pfam" id="PF00128">
    <property type="entry name" value="Alpha-amylase"/>
    <property type="match status" value="1"/>
</dbReference>
<feature type="domain" description="Glycosyl hydrolase family 13 catalytic" evidence="1">
    <location>
        <begin position="93"/>
        <end position="516"/>
    </location>
</feature>
<comment type="caution">
    <text evidence="2">The sequence shown here is derived from an EMBL/GenBank/DDBJ whole genome shotgun (WGS) entry which is preliminary data.</text>
</comment>